<comment type="caution">
    <text evidence="1">The sequence shown here is derived from an EMBL/GenBank/DDBJ whole genome shotgun (WGS) entry which is preliminary data.</text>
</comment>
<accession>A0ABU3B1W8</accession>
<organism evidence="1 2">
    <name type="scientific">Streptomyces lancefieldiae</name>
    <dbReference type="NCBI Taxonomy" id="3075520"/>
    <lineage>
        <taxon>Bacteria</taxon>
        <taxon>Bacillati</taxon>
        <taxon>Actinomycetota</taxon>
        <taxon>Actinomycetes</taxon>
        <taxon>Kitasatosporales</taxon>
        <taxon>Streptomycetaceae</taxon>
        <taxon>Streptomyces</taxon>
    </lineage>
</organism>
<dbReference type="RefSeq" id="WP_311585903.1">
    <property type="nucleotide sequence ID" value="NZ_JAVRFH010000147.1"/>
</dbReference>
<reference evidence="1" key="1">
    <citation type="submission" date="2024-05" db="EMBL/GenBank/DDBJ databases">
        <title>30 novel species of actinomycetes from the DSMZ collection.</title>
        <authorList>
            <person name="Nouioui I."/>
        </authorList>
    </citation>
    <scope>NUCLEOTIDE SEQUENCE</scope>
    <source>
        <strain evidence="1">DSM 40712</strain>
    </source>
</reference>
<dbReference type="EMBL" id="JAVRFH010000147">
    <property type="protein sequence ID" value="MDT0616448.1"/>
    <property type="molecule type" value="Genomic_DNA"/>
</dbReference>
<dbReference type="Proteomes" id="UP001180724">
    <property type="component" value="Unassembled WGS sequence"/>
</dbReference>
<protein>
    <submittedName>
        <fullName evidence="1">Uncharacterized protein</fullName>
    </submittedName>
</protein>
<gene>
    <name evidence="1" type="ORF">RM812_40890</name>
</gene>
<evidence type="ECO:0000313" key="2">
    <source>
        <dbReference type="Proteomes" id="UP001180724"/>
    </source>
</evidence>
<name>A0ABU3B1W8_9ACTN</name>
<sequence length="244" mass="26574">MQTEPRLPATDESEAQEFLELLEGAPFTAPYTGQVVDWLIRDSTLHAPDASPAARAVDALWRYADGHDLGAGEIAERVRDVAHAMSLVADEHYAADPSPRRPRPVHGRSVRKLCVAAGRRRSLAGPGRTVVIAQGTHGHTVYRPVAPSVPPDRAGETLRHEVLTVLAAHVHLADRRTFQGSGVVVECRHESVEVTWWSPDLEAEPDHYHPAWSTGGVRLLCSALLRGEGMKVTVQPNGALLVTR</sequence>
<keyword evidence="2" id="KW-1185">Reference proteome</keyword>
<evidence type="ECO:0000313" key="1">
    <source>
        <dbReference type="EMBL" id="MDT0616448.1"/>
    </source>
</evidence>
<proteinExistence type="predicted"/>